<accession>A0A2N5XZF4</accession>
<proteinExistence type="predicted"/>
<organism evidence="2 3">
    <name type="scientific">Kineobactrum sediminis</name>
    <dbReference type="NCBI Taxonomy" id="1905677"/>
    <lineage>
        <taxon>Bacteria</taxon>
        <taxon>Pseudomonadati</taxon>
        <taxon>Pseudomonadota</taxon>
        <taxon>Gammaproteobacteria</taxon>
        <taxon>Cellvibrionales</taxon>
        <taxon>Halieaceae</taxon>
        <taxon>Kineobactrum</taxon>
    </lineage>
</organism>
<sequence>MGETWYSRRVRPGAEDQCQSAQLDNVIEHDPAWLFAQCDSGDKHILALTDGEDRLIPLFVHKGRLSFSIGELTIGSLSVLRHVLVGNFTGISRNSWLEAIQALCNGLTARSAVFLLGVVDGEELDAALLSPELQNRLLVLQQGPVYQRRMCKLGTSLEEYLQGLSSKSRQDVKRSLRRFQNEYQGRFSLSVYSSASEVATFLDTVEPVSRRTYQGKLLGLAIDKKGHIGHKALQGAKLGYTLCLLLTVDDKPIAWRIGFLYQNVFYSHHIGFEPELRRFHPGVVMHLETIRYLSESHPEIDILDMLYGDNDFKRKVGNSTRQERNIYLFQKNLYGRFAWVLLRSCNFVSQKAGAALEYLGLKNTLRAVIRKIAAS</sequence>
<dbReference type="OrthoDB" id="8554567at2"/>
<feature type="domain" description="BioF2-like acetyltransferase" evidence="1">
    <location>
        <begin position="166"/>
        <end position="314"/>
    </location>
</feature>
<dbReference type="SUPFAM" id="SSF55729">
    <property type="entry name" value="Acyl-CoA N-acyltransferases (Nat)"/>
    <property type="match status" value="1"/>
</dbReference>
<gene>
    <name evidence="2" type="ORF">CWI75_14910</name>
</gene>
<evidence type="ECO:0000313" key="3">
    <source>
        <dbReference type="Proteomes" id="UP000234845"/>
    </source>
</evidence>
<name>A0A2N5XZF4_9GAMM</name>
<dbReference type="Gene3D" id="3.40.630.30">
    <property type="match status" value="1"/>
</dbReference>
<dbReference type="InterPro" id="IPR016181">
    <property type="entry name" value="Acyl_CoA_acyltransferase"/>
</dbReference>
<dbReference type="Pfam" id="PF13480">
    <property type="entry name" value="Acetyltransf_6"/>
    <property type="match status" value="1"/>
</dbReference>
<evidence type="ECO:0000259" key="1">
    <source>
        <dbReference type="Pfam" id="PF13480"/>
    </source>
</evidence>
<dbReference type="GO" id="GO:0016740">
    <property type="term" value="F:transferase activity"/>
    <property type="evidence" value="ECO:0007669"/>
    <property type="project" value="UniProtKB-KW"/>
</dbReference>
<dbReference type="RefSeq" id="WP_101522323.1">
    <property type="nucleotide sequence ID" value="NZ_PKLZ01000012.1"/>
</dbReference>
<dbReference type="Proteomes" id="UP000234845">
    <property type="component" value="Unassembled WGS sequence"/>
</dbReference>
<dbReference type="InterPro" id="IPR038740">
    <property type="entry name" value="BioF2-like_GNAT_dom"/>
</dbReference>
<reference evidence="3" key="1">
    <citation type="submission" date="2017-11" db="EMBL/GenBank/DDBJ databases">
        <title>The draft genome sequence of Chromatocurvus sp. F02.</title>
        <authorList>
            <person name="Du Z.-J."/>
            <person name="Chang Y.-Q."/>
        </authorList>
    </citation>
    <scope>NUCLEOTIDE SEQUENCE [LARGE SCALE GENOMIC DNA]</scope>
    <source>
        <strain evidence="3">F02</strain>
    </source>
</reference>
<keyword evidence="2" id="KW-0808">Transferase</keyword>
<dbReference type="EMBL" id="PKLZ01000012">
    <property type="protein sequence ID" value="PLW81524.1"/>
    <property type="molecule type" value="Genomic_DNA"/>
</dbReference>
<protein>
    <submittedName>
        <fullName evidence="2">GNAT family N-acetyltransferase</fullName>
    </submittedName>
</protein>
<evidence type="ECO:0000313" key="2">
    <source>
        <dbReference type="EMBL" id="PLW81524.1"/>
    </source>
</evidence>
<comment type="caution">
    <text evidence="2">The sequence shown here is derived from an EMBL/GenBank/DDBJ whole genome shotgun (WGS) entry which is preliminary data.</text>
</comment>
<keyword evidence="3" id="KW-1185">Reference proteome</keyword>
<dbReference type="AlphaFoldDB" id="A0A2N5XZF4"/>